<proteinExistence type="predicted"/>
<accession>A0A381C5V2</accession>
<dbReference type="AlphaFoldDB" id="A0A381C5V2"/>
<reference evidence="1 2" key="1">
    <citation type="submission" date="2018-06" db="EMBL/GenBank/DDBJ databases">
        <authorList>
            <consortium name="Pathogen Informatics"/>
            <person name="Doyle S."/>
        </authorList>
    </citation>
    <scope>NUCLEOTIDE SEQUENCE [LARGE SCALE GENOMIC DNA]</scope>
    <source>
        <strain evidence="1 2">NCTC12119</strain>
    </source>
</reference>
<name>A0A381C5V2_9ENTR</name>
<evidence type="ECO:0000313" key="1">
    <source>
        <dbReference type="EMBL" id="SUW63241.1"/>
    </source>
</evidence>
<dbReference type="Proteomes" id="UP000255528">
    <property type="component" value="Unassembled WGS sequence"/>
</dbReference>
<organism evidence="1 2">
    <name type="scientific">Buttiauxella agrestis</name>
    <dbReference type="NCBI Taxonomy" id="82977"/>
    <lineage>
        <taxon>Bacteria</taxon>
        <taxon>Pseudomonadati</taxon>
        <taxon>Pseudomonadota</taxon>
        <taxon>Gammaproteobacteria</taxon>
        <taxon>Enterobacterales</taxon>
        <taxon>Enterobacteriaceae</taxon>
        <taxon>Buttiauxella</taxon>
    </lineage>
</organism>
<dbReference type="Pfam" id="PF08889">
    <property type="entry name" value="WbqC"/>
    <property type="match status" value="1"/>
</dbReference>
<sequence>MKIAIMQPYFFPYIGYFQLMAVVDTFVVYDNIKYTKKGWINRNRMLSNGQDATFSLPLKKASDSLCIVDRELSPEFDKQKLLNQIRGAYAKAPYFQDIFPHIETIVNYPAGNLFDYLYHSIRKIAALLELKTKFVISSSLPVDSTLKGQDKVLSICRALDAQSYINAIGGRELYSKEDFSQQGISLSFIQSDAFEYPQFGSSFVPWLSILDVLMFNSLDAVCHRIRHNYSLV</sequence>
<dbReference type="InterPro" id="IPR014985">
    <property type="entry name" value="WbqC"/>
</dbReference>
<protein>
    <submittedName>
        <fullName evidence="1">WbqC-like protein family</fullName>
    </submittedName>
</protein>
<dbReference type="EMBL" id="UIGI01000001">
    <property type="protein sequence ID" value="SUW63241.1"/>
    <property type="molecule type" value="Genomic_DNA"/>
</dbReference>
<evidence type="ECO:0000313" key="2">
    <source>
        <dbReference type="Proteomes" id="UP000255528"/>
    </source>
</evidence>
<gene>
    <name evidence="1" type="ORF">NCTC12119_01725</name>
</gene>
<dbReference type="RefSeq" id="WP_115628010.1">
    <property type="nucleotide sequence ID" value="NZ_UIGI01000001.1"/>
</dbReference>